<organism evidence="2 3">
    <name type="scientific">Nonomuraea maheshkhaliensis</name>
    <dbReference type="NCBI Taxonomy" id="419590"/>
    <lineage>
        <taxon>Bacteria</taxon>
        <taxon>Bacillati</taxon>
        <taxon>Actinomycetota</taxon>
        <taxon>Actinomycetes</taxon>
        <taxon>Streptosporangiales</taxon>
        <taxon>Streptosporangiaceae</taxon>
        <taxon>Nonomuraea</taxon>
    </lineage>
</organism>
<feature type="domain" description="Thiopeptide-type bacteriocin biosynthesis" evidence="1">
    <location>
        <begin position="9"/>
        <end position="284"/>
    </location>
</feature>
<evidence type="ECO:0000313" key="3">
    <source>
        <dbReference type="Proteomes" id="UP001500064"/>
    </source>
</evidence>
<reference evidence="2 3" key="1">
    <citation type="journal article" date="2019" name="Int. J. Syst. Evol. Microbiol.">
        <title>The Global Catalogue of Microorganisms (GCM) 10K type strain sequencing project: providing services to taxonomists for standard genome sequencing and annotation.</title>
        <authorList>
            <consortium name="The Broad Institute Genomics Platform"/>
            <consortium name="The Broad Institute Genome Sequencing Center for Infectious Disease"/>
            <person name="Wu L."/>
            <person name="Ma J."/>
        </authorList>
    </citation>
    <scope>NUCLEOTIDE SEQUENCE [LARGE SCALE GENOMIC DNA]</scope>
    <source>
        <strain evidence="2 3">JCM 13929</strain>
    </source>
</reference>
<dbReference type="InterPro" id="IPR023809">
    <property type="entry name" value="Thiopep_bacteriocin_synth_dom"/>
</dbReference>
<dbReference type="Proteomes" id="UP001500064">
    <property type="component" value="Unassembled WGS sequence"/>
</dbReference>
<keyword evidence="3" id="KW-1185">Reference proteome</keyword>
<accession>A0ABN2FLB4</accession>
<protein>
    <recommendedName>
        <fullName evidence="1">Thiopeptide-type bacteriocin biosynthesis domain-containing protein</fullName>
    </recommendedName>
</protein>
<evidence type="ECO:0000313" key="2">
    <source>
        <dbReference type="EMBL" id="GAA1652178.1"/>
    </source>
</evidence>
<name>A0ABN2FLB4_9ACTN</name>
<sequence length="295" mass="32362">MRMAGARSWISAHVFYDGDLDLVITDLLATVQSRLDHAAAGRGLFFLRYWEGGPHLRVRVLAGPGRADDVRRILSGAIADSLNRLPAPVRVTQEDYDRYAPSMAALERLRSYERHRRPPNSFAFIPYRPETDKYGTGAALHAVEDHFVRCSTAVRRLLATGPTGDRRTTAAFAVLALNRWIASRGTGLPEQETPPWPPGGQAEYERRRPALRAIAERTRALAANPPGEPSGFAGALAASASALAGRIEEAEAGLVLDMCAHLTCNRLGVSLDEEFHLRDWAARTFAELAREEALA</sequence>
<gene>
    <name evidence="2" type="ORF">GCM10009733_056770</name>
</gene>
<proteinExistence type="predicted"/>
<comment type="caution">
    <text evidence="2">The sequence shown here is derived from an EMBL/GenBank/DDBJ whole genome shotgun (WGS) entry which is preliminary data.</text>
</comment>
<dbReference type="Pfam" id="PF14028">
    <property type="entry name" value="Lant_dehydr_C"/>
    <property type="match status" value="1"/>
</dbReference>
<dbReference type="EMBL" id="BAAAMU010000046">
    <property type="protein sequence ID" value="GAA1652178.1"/>
    <property type="molecule type" value="Genomic_DNA"/>
</dbReference>
<evidence type="ECO:0000259" key="1">
    <source>
        <dbReference type="Pfam" id="PF14028"/>
    </source>
</evidence>